<protein>
    <submittedName>
        <fullName evidence="2">Uncharacterized protein</fullName>
    </submittedName>
</protein>
<feature type="region of interest" description="Disordered" evidence="1">
    <location>
        <begin position="142"/>
        <end position="166"/>
    </location>
</feature>
<organism evidence="2 3">
    <name type="scientific">Gossypium trilobum</name>
    <dbReference type="NCBI Taxonomy" id="34281"/>
    <lineage>
        <taxon>Eukaryota</taxon>
        <taxon>Viridiplantae</taxon>
        <taxon>Streptophyta</taxon>
        <taxon>Embryophyta</taxon>
        <taxon>Tracheophyta</taxon>
        <taxon>Spermatophyta</taxon>
        <taxon>Magnoliopsida</taxon>
        <taxon>eudicotyledons</taxon>
        <taxon>Gunneridae</taxon>
        <taxon>Pentapetalae</taxon>
        <taxon>rosids</taxon>
        <taxon>malvids</taxon>
        <taxon>Malvales</taxon>
        <taxon>Malvaceae</taxon>
        <taxon>Malvoideae</taxon>
        <taxon>Gossypium</taxon>
    </lineage>
</organism>
<reference evidence="2 3" key="1">
    <citation type="journal article" date="2019" name="Genome Biol. Evol.">
        <title>Insights into the evolution of the New World diploid cottons (Gossypium, subgenus Houzingenia) based on genome sequencing.</title>
        <authorList>
            <person name="Grover C.E."/>
            <person name="Arick M.A. 2nd"/>
            <person name="Thrash A."/>
            <person name="Conover J.L."/>
            <person name="Sanders W.S."/>
            <person name="Peterson D.G."/>
            <person name="Frelichowski J.E."/>
            <person name="Scheffler J.A."/>
            <person name="Scheffler B.E."/>
            <person name="Wendel J.F."/>
        </authorList>
    </citation>
    <scope>NUCLEOTIDE SEQUENCE [LARGE SCALE GENOMIC DNA]</scope>
    <source>
        <strain evidence="2">8</strain>
        <tissue evidence="2">Leaf</tissue>
    </source>
</reference>
<proteinExistence type="predicted"/>
<comment type="caution">
    <text evidence="2">The sequence shown here is derived from an EMBL/GenBank/DDBJ whole genome shotgun (WGS) entry which is preliminary data.</text>
</comment>
<gene>
    <name evidence="2" type="ORF">Gotri_017164</name>
</gene>
<dbReference type="Proteomes" id="UP000593568">
    <property type="component" value="Unassembled WGS sequence"/>
</dbReference>
<evidence type="ECO:0000313" key="2">
    <source>
        <dbReference type="EMBL" id="MBA0768361.1"/>
    </source>
</evidence>
<accession>A0A7J9E5Y9</accession>
<dbReference type="AlphaFoldDB" id="A0A7J9E5Y9"/>
<dbReference type="EMBL" id="JABEZW010000006">
    <property type="protein sequence ID" value="MBA0768361.1"/>
    <property type="molecule type" value="Genomic_DNA"/>
</dbReference>
<name>A0A7J9E5Y9_9ROSI</name>
<feature type="non-terminal residue" evidence="2">
    <location>
        <position position="166"/>
    </location>
</feature>
<evidence type="ECO:0000313" key="3">
    <source>
        <dbReference type="Proteomes" id="UP000593568"/>
    </source>
</evidence>
<feature type="compositionally biased region" description="Basic and acidic residues" evidence="1">
    <location>
        <begin position="157"/>
        <end position="166"/>
    </location>
</feature>
<sequence>MASTSMPTPPSVQYVPSYSSAYSNPIIFTQAPYVAPHFSASSPMPGWTVGHPSPMFYTSGPSTFPMMSTSTTMYKPFMYQTPMESPLVIPSVHETQHSYAHSSFVTQTPPESLLYQGESSSQPHIPGFKDARWQLRIQGLQLIEGEEEEQPIPQPRPEAEPRRNPT</sequence>
<evidence type="ECO:0000256" key="1">
    <source>
        <dbReference type="SAM" id="MobiDB-lite"/>
    </source>
</evidence>
<keyword evidence="3" id="KW-1185">Reference proteome</keyword>